<evidence type="ECO:0000256" key="3">
    <source>
        <dbReference type="ARBA" id="ARBA00005145"/>
    </source>
</evidence>
<sequence>MGILRIKMPDIGEGIAEAELVEWHVAVGDPVQEDQLIASVMTDKATVEIPSSVSGTVVSLGGEVGSKLAIGSELIRMEVVGAGNVSDNDAQPPAASEPVGVHASAPADEAPQPEPKAEDKPVEAPKPAPAPARPAVSAPVGGAVAPRAEGEKPLASPAVRARAKEAGIDLRQVAGSGPAGRITHADLDAVFEKGGAQSGGSAKRGLAPDTSMKDIKVVGLRRMIADKMAASKKHIPHITYVEETDVTKVEELRATLNKTKRDDQPKLTLLPFLIKAMVIAIRDQPGVNAIFDDEAGVIHQYGGVHIGMAVQTPNGLMVANVKHCEARDLWDTAAEVNRLADAARKGTITRDELRGSTITITSLGALGGISHTPIINHPEVAIVGVNKMQIRPMWDGTQFVPRQMMNMSSSFDHRIIDGWNAATFVQRIKTLLEEPALLFMEG</sequence>
<dbReference type="FunFam" id="3.30.559.10:FF:000007">
    <property type="entry name" value="Dihydrolipoamide acetyltransferase component of pyruvate dehydrogenase complex"/>
    <property type="match status" value="1"/>
</dbReference>
<dbReference type="InterPro" id="IPR003016">
    <property type="entry name" value="2-oxoA_DH_lipoyl-BS"/>
</dbReference>
<evidence type="ECO:0000256" key="1">
    <source>
        <dbReference type="ARBA" id="ARBA00001938"/>
    </source>
</evidence>
<comment type="function">
    <text evidence="2">E2 component of the 2-oxoglutarate dehydrogenase (OGDH) complex which catalyzes the second step in the conversion of 2-oxoglutarate to succinyl-CoA and CO(2).</text>
</comment>
<evidence type="ECO:0000259" key="13">
    <source>
        <dbReference type="PROSITE" id="PS51826"/>
    </source>
</evidence>
<dbReference type="Pfam" id="PF00198">
    <property type="entry name" value="2-oxoacid_dh"/>
    <property type="match status" value="1"/>
</dbReference>
<evidence type="ECO:0000256" key="8">
    <source>
        <dbReference type="ARBA" id="ARBA00023315"/>
    </source>
</evidence>
<comment type="cofactor">
    <cofactor evidence="1 10">
        <name>(R)-lipoate</name>
        <dbReference type="ChEBI" id="CHEBI:83088"/>
    </cofactor>
</comment>
<dbReference type="EMBL" id="JAGIYY010000001">
    <property type="protein sequence ID" value="MBP0437579.1"/>
    <property type="molecule type" value="Genomic_DNA"/>
</dbReference>
<keyword evidence="7 10" id="KW-0450">Lipoyl</keyword>
<dbReference type="GO" id="GO:0031405">
    <property type="term" value="F:lipoic acid binding"/>
    <property type="evidence" value="ECO:0007669"/>
    <property type="project" value="TreeGrafter"/>
</dbReference>
<dbReference type="InterPro" id="IPR036625">
    <property type="entry name" value="E3-bd_dom_sf"/>
</dbReference>
<evidence type="ECO:0000256" key="6">
    <source>
        <dbReference type="ARBA" id="ARBA00022679"/>
    </source>
</evidence>
<dbReference type="Proteomes" id="UP000666240">
    <property type="component" value="Unassembled WGS sequence"/>
</dbReference>
<dbReference type="InterPro" id="IPR004167">
    <property type="entry name" value="PSBD"/>
</dbReference>
<evidence type="ECO:0000256" key="5">
    <source>
        <dbReference type="ARBA" id="ARBA00011666"/>
    </source>
</evidence>
<proteinExistence type="inferred from homology"/>
<dbReference type="GO" id="GO:0005737">
    <property type="term" value="C:cytoplasm"/>
    <property type="evidence" value="ECO:0007669"/>
    <property type="project" value="TreeGrafter"/>
</dbReference>
<dbReference type="PROSITE" id="PS51826">
    <property type="entry name" value="PSBD"/>
    <property type="match status" value="1"/>
</dbReference>
<comment type="subunit">
    <text evidence="5">Forms a 24-polypeptide structural core with octahedral symmetry. Part of the 2-oxoglutarate dehydrogenase (OGDH) complex composed of E1 (2-oxoglutarate dehydrogenase), E2 (dihydrolipoamide succinyltransferase) and E3 (dihydrolipoamide dehydrogenase); the complex contains multiple copies of the three enzymatic components (E1, E2 and E3).</text>
</comment>
<dbReference type="PROSITE" id="PS00189">
    <property type="entry name" value="LIPOYL"/>
    <property type="match status" value="1"/>
</dbReference>
<name>A0A8J7UIE7_9HYPH</name>
<dbReference type="SUPFAM" id="SSF51230">
    <property type="entry name" value="Single hybrid motif"/>
    <property type="match status" value="1"/>
</dbReference>
<gene>
    <name evidence="14" type="ORF">J5Y06_02785</name>
</gene>
<comment type="caution">
    <text evidence="14">The sequence shown here is derived from an EMBL/GenBank/DDBJ whole genome shotgun (WGS) entry which is preliminary data.</text>
</comment>
<dbReference type="GO" id="GO:0004149">
    <property type="term" value="F:dihydrolipoyllysine-residue succinyltransferase activity"/>
    <property type="evidence" value="ECO:0007669"/>
    <property type="project" value="UniProtKB-EC"/>
</dbReference>
<comment type="similarity">
    <text evidence="4 10">Belongs to the 2-oxoacid dehydrogenase family.</text>
</comment>
<dbReference type="InterPro" id="IPR011053">
    <property type="entry name" value="Single_hybrid_motif"/>
</dbReference>
<organism evidence="14 15">
    <name type="scientific">Tianweitania sediminis</name>
    <dbReference type="NCBI Taxonomy" id="1502156"/>
    <lineage>
        <taxon>Bacteria</taxon>
        <taxon>Pseudomonadati</taxon>
        <taxon>Pseudomonadota</taxon>
        <taxon>Alphaproteobacteria</taxon>
        <taxon>Hyphomicrobiales</taxon>
        <taxon>Phyllobacteriaceae</taxon>
        <taxon>Tianweitania</taxon>
    </lineage>
</organism>
<dbReference type="AlphaFoldDB" id="A0A8J7UIE7"/>
<keyword evidence="6 10" id="KW-0808">Transferase</keyword>
<dbReference type="GO" id="GO:0016407">
    <property type="term" value="F:acetyltransferase activity"/>
    <property type="evidence" value="ECO:0007669"/>
    <property type="project" value="TreeGrafter"/>
</dbReference>
<evidence type="ECO:0000259" key="12">
    <source>
        <dbReference type="PROSITE" id="PS50968"/>
    </source>
</evidence>
<protein>
    <recommendedName>
        <fullName evidence="10">Dihydrolipoamide acetyltransferase component of pyruvate dehydrogenase complex</fullName>
        <ecNumber evidence="10">2.3.1.-</ecNumber>
    </recommendedName>
</protein>
<dbReference type="PANTHER" id="PTHR43178:SF5">
    <property type="entry name" value="LIPOAMIDE ACYLTRANSFERASE COMPONENT OF BRANCHED-CHAIN ALPHA-KETO ACID DEHYDROGENASE COMPLEX, MITOCHONDRIAL"/>
    <property type="match status" value="1"/>
</dbReference>
<comment type="catalytic activity">
    <reaction evidence="9">
        <text>N(6)-[(R)-dihydrolipoyl]-L-lysyl-[protein] + succinyl-CoA = N(6)-[(R)-S(8)-succinyldihydrolipoyl]-L-lysyl-[protein] + CoA</text>
        <dbReference type="Rhea" id="RHEA:15213"/>
        <dbReference type="Rhea" id="RHEA-COMP:10475"/>
        <dbReference type="Rhea" id="RHEA-COMP:20092"/>
        <dbReference type="ChEBI" id="CHEBI:57287"/>
        <dbReference type="ChEBI" id="CHEBI:57292"/>
        <dbReference type="ChEBI" id="CHEBI:83100"/>
        <dbReference type="ChEBI" id="CHEBI:83120"/>
        <dbReference type="EC" id="2.3.1.61"/>
    </reaction>
</comment>
<reference evidence="14" key="1">
    <citation type="submission" date="2021-03" db="EMBL/GenBank/DDBJ databases">
        <title>Genome sequencing and assembly of Tianweitania sediminis.</title>
        <authorList>
            <person name="Chhetri G."/>
        </authorList>
    </citation>
    <scope>NUCLEOTIDE SEQUENCE</scope>
    <source>
        <strain evidence="14">Z8</strain>
    </source>
</reference>
<feature type="domain" description="Lipoyl-binding" evidence="12">
    <location>
        <begin position="3"/>
        <end position="78"/>
    </location>
</feature>
<dbReference type="PROSITE" id="PS50968">
    <property type="entry name" value="BIOTINYL_LIPOYL"/>
    <property type="match status" value="1"/>
</dbReference>
<dbReference type="InterPro" id="IPR000089">
    <property type="entry name" value="Biotin_lipoyl"/>
</dbReference>
<dbReference type="Gene3D" id="3.30.559.10">
    <property type="entry name" value="Chloramphenicol acetyltransferase-like domain"/>
    <property type="match status" value="1"/>
</dbReference>
<dbReference type="SUPFAM" id="SSF47005">
    <property type="entry name" value="Peripheral subunit-binding domain of 2-oxo acid dehydrogenase complex"/>
    <property type="match status" value="1"/>
</dbReference>
<keyword evidence="8 10" id="KW-0012">Acyltransferase</keyword>
<dbReference type="SUPFAM" id="SSF52777">
    <property type="entry name" value="CoA-dependent acyltransferases"/>
    <property type="match status" value="1"/>
</dbReference>
<feature type="domain" description="Peripheral subunit-binding (PSBD)" evidence="13">
    <location>
        <begin position="154"/>
        <end position="191"/>
    </location>
</feature>
<evidence type="ECO:0000256" key="10">
    <source>
        <dbReference type="RuleBase" id="RU003423"/>
    </source>
</evidence>
<dbReference type="InterPro" id="IPR001078">
    <property type="entry name" value="2-oxoacid_DH_actylTfrase"/>
</dbReference>
<evidence type="ECO:0000313" key="14">
    <source>
        <dbReference type="EMBL" id="MBP0437579.1"/>
    </source>
</evidence>
<dbReference type="EC" id="2.3.1.-" evidence="10"/>
<evidence type="ECO:0000256" key="11">
    <source>
        <dbReference type="SAM" id="MobiDB-lite"/>
    </source>
</evidence>
<keyword evidence="15" id="KW-1185">Reference proteome</keyword>
<feature type="region of interest" description="Disordered" evidence="11">
    <location>
        <begin position="85"/>
        <end position="160"/>
    </location>
</feature>
<dbReference type="PANTHER" id="PTHR43178">
    <property type="entry name" value="DIHYDROLIPOAMIDE ACETYLTRANSFERASE COMPONENT OF PYRUVATE DEHYDROGENASE COMPLEX"/>
    <property type="match status" value="1"/>
</dbReference>
<feature type="compositionally biased region" description="Low complexity" evidence="11">
    <location>
        <begin position="133"/>
        <end position="147"/>
    </location>
</feature>
<dbReference type="Gene3D" id="4.10.320.10">
    <property type="entry name" value="E3-binding domain"/>
    <property type="match status" value="1"/>
</dbReference>
<dbReference type="Gene3D" id="2.40.50.100">
    <property type="match status" value="1"/>
</dbReference>
<evidence type="ECO:0000256" key="2">
    <source>
        <dbReference type="ARBA" id="ARBA00004052"/>
    </source>
</evidence>
<dbReference type="InterPro" id="IPR023213">
    <property type="entry name" value="CAT-like_dom_sf"/>
</dbReference>
<evidence type="ECO:0000256" key="7">
    <source>
        <dbReference type="ARBA" id="ARBA00022823"/>
    </source>
</evidence>
<accession>A0A8J7UIE7</accession>
<dbReference type="CDD" id="cd06849">
    <property type="entry name" value="lipoyl_domain"/>
    <property type="match status" value="1"/>
</dbReference>
<evidence type="ECO:0000256" key="9">
    <source>
        <dbReference type="ARBA" id="ARBA00052761"/>
    </source>
</evidence>
<dbReference type="RefSeq" id="WP_209333575.1">
    <property type="nucleotide sequence ID" value="NZ_JAGIYY010000001.1"/>
</dbReference>
<evidence type="ECO:0000313" key="15">
    <source>
        <dbReference type="Proteomes" id="UP000666240"/>
    </source>
</evidence>
<dbReference type="Pfam" id="PF02817">
    <property type="entry name" value="E3_binding"/>
    <property type="match status" value="1"/>
</dbReference>
<dbReference type="InterPro" id="IPR050743">
    <property type="entry name" value="2-oxoacid_DH_E2_comp"/>
</dbReference>
<evidence type="ECO:0000256" key="4">
    <source>
        <dbReference type="ARBA" id="ARBA00007317"/>
    </source>
</evidence>
<dbReference type="Pfam" id="PF00364">
    <property type="entry name" value="Biotin_lipoyl"/>
    <property type="match status" value="1"/>
</dbReference>
<comment type="pathway">
    <text evidence="3">Amino-acid degradation; L-lysine degradation via saccharopine pathway; glutaryl-CoA from L-lysine: step 6/6.</text>
</comment>